<dbReference type="GO" id="GO:0022857">
    <property type="term" value="F:transmembrane transporter activity"/>
    <property type="evidence" value="ECO:0007669"/>
    <property type="project" value="TreeGrafter"/>
</dbReference>
<dbReference type="InterPro" id="IPR004681">
    <property type="entry name" value="TRAP_DctM"/>
</dbReference>
<dbReference type="PIRSF" id="PIRSF006066">
    <property type="entry name" value="HI0050"/>
    <property type="match status" value="1"/>
</dbReference>
<evidence type="ECO:0000259" key="8">
    <source>
        <dbReference type="Pfam" id="PF06808"/>
    </source>
</evidence>
<organism evidence="9 10">
    <name type="scientific">Desulfosporosinus lacus DSM 15449</name>
    <dbReference type="NCBI Taxonomy" id="1121420"/>
    <lineage>
        <taxon>Bacteria</taxon>
        <taxon>Bacillati</taxon>
        <taxon>Bacillota</taxon>
        <taxon>Clostridia</taxon>
        <taxon>Eubacteriales</taxon>
        <taxon>Desulfitobacteriaceae</taxon>
        <taxon>Desulfosporosinus</taxon>
    </lineage>
</organism>
<keyword evidence="4 7" id="KW-0812">Transmembrane</keyword>
<dbReference type="OrthoDB" id="9772674at2"/>
<keyword evidence="10" id="KW-1185">Reference proteome</keyword>
<protein>
    <submittedName>
        <fullName evidence="9">C4-dicarboxylate transporter, DctM subunit</fullName>
    </submittedName>
</protein>
<feature type="transmembrane region" description="Helical" evidence="7">
    <location>
        <begin position="113"/>
        <end position="131"/>
    </location>
</feature>
<dbReference type="STRING" id="1121420.SAMN02746098_03945"/>
<evidence type="ECO:0000256" key="1">
    <source>
        <dbReference type="ARBA" id="ARBA00004429"/>
    </source>
</evidence>
<gene>
    <name evidence="9" type="ORF">SAMN02746098_03945</name>
</gene>
<evidence type="ECO:0000256" key="5">
    <source>
        <dbReference type="ARBA" id="ARBA00022989"/>
    </source>
</evidence>
<proteinExistence type="predicted"/>
<keyword evidence="2" id="KW-1003">Cell membrane</keyword>
<evidence type="ECO:0000256" key="6">
    <source>
        <dbReference type="ARBA" id="ARBA00023136"/>
    </source>
</evidence>
<feature type="domain" description="TRAP C4-dicarboxylate transport system permease DctM subunit" evidence="8">
    <location>
        <begin position="7"/>
        <end position="416"/>
    </location>
</feature>
<feature type="transmembrane region" description="Helical" evidence="7">
    <location>
        <begin position="49"/>
        <end position="68"/>
    </location>
</feature>
<dbReference type="EMBL" id="FQXJ01000017">
    <property type="protein sequence ID" value="SHI35635.1"/>
    <property type="molecule type" value="Genomic_DNA"/>
</dbReference>
<feature type="transmembrane region" description="Helical" evidence="7">
    <location>
        <begin position="271"/>
        <end position="292"/>
    </location>
</feature>
<feature type="transmembrane region" description="Helical" evidence="7">
    <location>
        <begin position="240"/>
        <end position="259"/>
    </location>
</feature>
<keyword evidence="6 7" id="KW-0472">Membrane</keyword>
<dbReference type="InterPro" id="IPR010656">
    <property type="entry name" value="DctM"/>
</dbReference>
<dbReference type="Proteomes" id="UP000183954">
    <property type="component" value="Unassembled WGS sequence"/>
</dbReference>
<feature type="transmembrane region" description="Helical" evidence="7">
    <location>
        <begin position="89"/>
        <end position="107"/>
    </location>
</feature>
<feature type="transmembrane region" description="Helical" evidence="7">
    <location>
        <begin position="312"/>
        <end position="343"/>
    </location>
</feature>
<comment type="subcellular location">
    <subcellularLocation>
        <location evidence="1">Cell inner membrane</location>
        <topology evidence="1">Multi-pass membrane protein</topology>
    </subcellularLocation>
</comment>
<dbReference type="AlphaFoldDB" id="A0A1M6AGN4"/>
<evidence type="ECO:0000313" key="10">
    <source>
        <dbReference type="Proteomes" id="UP000183954"/>
    </source>
</evidence>
<feature type="transmembrane region" description="Helical" evidence="7">
    <location>
        <begin position="355"/>
        <end position="376"/>
    </location>
</feature>
<evidence type="ECO:0000256" key="7">
    <source>
        <dbReference type="SAM" id="Phobius"/>
    </source>
</evidence>
<reference evidence="10" key="1">
    <citation type="submission" date="2016-11" db="EMBL/GenBank/DDBJ databases">
        <authorList>
            <person name="Varghese N."/>
            <person name="Submissions S."/>
        </authorList>
    </citation>
    <scope>NUCLEOTIDE SEQUENCE [LARGE SCALE GENOMIC DNA]</scope>
    <source>
        <strain evidence="10">DSM 15449</strain>
    </source>
</reference>
<feature type="transmembrane region" description="Helical" evidence="7">
    <location>
        <begin position="170"/>
        <end position="193"/>
    </location>
</feature>
<evidence type="ECO:0000256" key="3">
    <source>
        <dbReference type="ARBA" id="ARBA00022519"/>
    </source>
</evidence>
<name>A0A1M6AGN4_9FIRM</name>
<feature type="transmembrane region" description="Helical" evidence="7">
    <location>
        <begin position="138"/>
        <end position="158"/>
    </location>
</feature>
<dbReference type="RefSeq" id="WP_073031497.1">
    <property type="nucleotide sequence ID" value="NZ_FQXJ01000017.1"/>
</dbReference>
<sequence length="426" mass="45935">MLVALLFILFVVFFLLNVPIAISLAMSTIALIVTTETFNLMMIPQRMFAGLNSATLMAIPGYILAGVLMSRGGVSKYLIESLRSWIGHLPGGLSVVTILACMIFAAISGSSPATAAAIGAIMLPAMVAGGYPKRYAMGLIAAAGTLGILIPPSIPLIVYGVTADESIGKLFMAGVVPGLILGSILVVSAIIYAKKHNYGHGRKYTWSERWKASLKAIPAALLPVVILGSIYSGICTPTEAAVVAVFYTLVVSIFIYRELHFKDIRGILRETINTSSMIFLIIAAALVFALYLTNNQIPNKVADWISDANLNILMFFLVTQLVFFIMGTFLEAVSVILITLPILLPIIKQLGIDPIHFAIVMTVNMELAMITPPVGLNLFVVSSMAREPLGEVVRGVIPFIVLMIAAMILFVIFPELSLYIPRILMD</sequence>
<keyword evidence="5 7" id="KW-1133">Transmembrane helix</keyword>
<evidence type="ECO:0000256" key="4">
    <source>
        <dbReference type="ARBA" id="ARBA00022692"/>
    </source>
</evidence>
<feature type="transmembrane region" description="Helical" evidence="7">
    <location>
        <begin position="396"/>
        <end position="420"/>
    </location>
</feature>
<dbReference type="GO" id="GO:0005886">
    <property type="term" value="C:plasma membrane"/>
    <property type="evidence" value="ECO:0007669"/>
    <property type="project" value="UniProtKB-SubCell"/>
</dbReference>
<evidence type="ECO:0000313" key="9">
    <source>
        <dbReference type="EMBL" id="SHI35635.1"/>
    </source>
</evidence>
<feature type="transmembrane region" description="Helical" evidence="7">
    <location>
        <begin position="214"/>
        <end position="234"/>
    </location>
</feature>
<dbReference type="Pfam" id="PF06808">
    <property type="entry name" value="DctM"/>
    <property type="match status" value="1"/>
</dbReference>
<evidence type="ECO:0000256" key="2">
    <source>
        <dbReference type="ARBA" id="ARBA00022475"/>
    </source>
</evidence>
<dbReference type="NCBIfam" id="TIGR00786">
    <property type="entry name" value="dctM"/>
    <property type="match status" value="1"/>
</dbReference>
<dbReference type="PANTHER" id="PTHR33362:SF5">
    <property type="entry name" value="C4-DICARBOXYLATE TRAP TRANSPORTER LARGE PERMEASE PROTEIN DCTM"/>
    <property type="match status" value="1"/>
</dbReference>
<keyword evidence="3" id="KW-0997">Cell inner membrane</keyword>
<accession>A0A1M6AGN4</accession>
<dbReference type="PANTHER" id="PTHR33362">
    <property type="entry name" value="SIALIC ACID TRAP TRANSPORTER PERMEASE PROTEIN SIAT-RELATED"/>
    <property type="match status" value="1"/>
</dbReference>